<sequence>MEENRTVSRTRSKRRKLKQKKKKRLTIVGISFLIIFLGAITVFGFFYSKLDQLFAGISETKSSTGQSANAATLDPSLTPVDRNKDEPFAVAIMGTDGRAGGGGYNTDVLLVAVVDPNDKGITMLSIPRDTKAEIPGYSGYRKVNSAYAYGELKRASQERNGEMITETGPSLVKKTLSNLLDIPIDFHVQIGFDGFVDVVDAVDGVRVNVSRSMQYDDPIDGTHIRLEPGEQTLDGKNALDYVRHRLDNRGVSYYSSDFERNERQQEVIRAVIGKLLSIQGMTNLDNVIEAIADNVSTNFTSEQLMELTRSFVSLRTPQISSIETDAYWDSSQSYTIIPESNLIEIRQQLKELLHK</sequence>
<evidence type="ECO:0000313" key="8">
    <source>
        <dbReference type="Proteomes" id="UP001235840"/>
    </source>
</evidence>
<dbReference type="InterPro" id="IPR050922">
    <property type="entry name" value="LytR/CpsA/Psr_CW_biosynth"/>
</dbReference>
<dbReference type="Gene3D" id="3.40.630.190">
    <property type="entry name" value="LCP protein"/>
    <property type="match status" value="1"/>
</dbReference>
<proteinExistence type="inferred from homology"/>
<reference evidence="7 8" key="1">
    <citation type="submission" date="2023-07" db="EMBL/GenBank/DDBJ databases">
        <title>Genomic Encyclopedia of Type Strains, Phase IV (KMG-IV): sequencing the most valuable type-strain genomes for metagenomic binning, comparative biology and taxonomic classification.</title>
        <authorList>
            <person name="Goeker M."/>
        </authorList>
    </citation>
    <scope>NUCLEOTIDE SEQUENCE [LARGE SCALE GENOMIC DNA]</scope>
    <source>
        <strain evidence="7 8">DSM 12751</strain>
    </source>
</reference>
<gene>
    <name evidence="7" type="ORF">J2S11_002841</name>
</gene>
<dbReference type="PANTHER" id="PTHR33392">
    <property type="entry name" value="POLYISOPRENYL-TEICHOIC ACID--PEPTIDOGLYCAN TEICHOIC ACID TRANSFERASE TAGU"/>
    <property type="match status" value="1"/>
</dbReference>
<comment type="caution">
    <text evidence="7">The sequence shown here is derived from an EMBL/GenBank/DDBJ whole genome shotgun (WGS) entry which is preliminary data.</text>
</comment>
<protein>
    <submittedName>
        <fullName evidence="7">LCP family protein required for cell wall assembly</fullName>
    </submittedName>
</protein>
<evidence type="ECO:0000256" key="4">
    <source>
        <dbReference type="ARBA" id="ARBA00022989"/>
    </source>
</evidence>
<dbReference type="Proteomes" id="UP001235840">
    <property type="component" value="Unassembled WGS sequence"/>
</dbReference>
<evidence type="ECO:0000256" key="5">
    <source>
        <dbReference type="SAM" id="Phobius"/>
    </source>
</evidence>
<feature type="domain" description="Cell envelope-related transcriptional attenuator" evidence="6">
    <location>
        <begin position="105"/>
        <end position="275"/>
    </location>
</feature>
<evidence type="ECO:0000256" key="1">
    <source>
        <dbReference type="ARBA" id="ARBA00006068"/>
    </source>
</evidence>
<evidence type="ECO:0000259" key="6">
    <source>
        <dbReference type="Pfam" id="PF03816"/>
    </source>
</evidence>
<dbReference type="RefSeq" id="WP_307395517.1">
    <property type="nucleotide sequence ID" value="NZ_BAAADK010000003.1"/>
</dbReference>
<keyword evidence="4 5" id="KW-1133">Transmembrane helix</keyword>
<name>A0ABT9W1D4_9BACI</name>
<accession>A0ABT9W1D4</accession>
<dbReference type="EMBL" id="JAUSTY010000011">
    <property type="protein sequence ID" value="MDQ0166925.1"/>
    <property type="molecule type" value="Genomic_DNA"/>
</dbReference>
<keyword evidence="5" id="KW-0472">Membrane</keyword>
<keyword evidence="2 5" id="KW-0812">Transmembrane</keyword>
<dbReference type="Pfam" id="PF03816">
    <property type="entry name" value="LytR_cpsA_psr"/>
    <property type="match status" value="1"/>
</dbReference>
<evidence type="ECO:0000256" key="2">
    <source>
        <dbReference type="ARBA" id="ARBA00022692"/>
    </source>
</evidence>
<dbReference type="NCBIfam" id="TIGR00350">
    <property type="entry name" value="lytR_cpsA_psr"/>
    <property type="match status" value="1"/>
</dbReference>
<dbReference type="PANTHER" id="PTHR33392:SF6">
    <property type="entry name" value="POLYISOPRENYL-TEICHOIC ACID--PEPTIDOGLYCAN TEICHOIC ACID TRANSFERASE TAGU"/>
    <property type="match status" value="1"/>
</dbReference>
<evidence type="ECO:0000256" key="3">
    <source>
        <dbReference type="ARBA" id="ARBA00022968"/>
    </source>
</evidence>
<dbReference type="InterPro" id="IPR004474">
    <property type="entry name" value="LytR_CpsA_psr"/>
</dbReference>
<feature type="transmembrane region" description="Helical" evidence="5">
    <location>
        <begin position="25"/>
        <end position="47"/>
    </location>
</feature>
<evidence type="ECO:0000313" key="7">
    <source>
        <dbReference type="EMBL" id="MDQ0166925.1"/>
    </source>
</evidence>
<keyword evidence="8" id="KW-1185">Reference proteome</keyword>
<organism evidence="7 8">
    <name type="scientific">Caldalkalibacillus horti</name>
    <dbReference type="NCBI Taxonomy" id="77523"/>
    <lineage>
        <taxon>Bacteria</taxon>
        <taxon>Bacillati</taxon>
        <taxon>Bacillota</taxon>
        <taxon>Bacilli</taxon>
        <taxon>Bacillales</taxon>
        <taxon>Bacillaceae</taxon>
        <taxon>Caldalkalibacillus</taxon>
    </lineage>
</organism>
<keyword evidence="3" id="KW-0735">Signal-anchor</keyword>
<comment type="similarity">
    <text evidence="1">Belongs to the LytR/CpsA/Psr (LCP) family.</text>
</comment>